<evidence type="ECO:0000256" key="4">
    <source>
        <dbReference type="ARBA" id="ARBA00022989"/>
    </source>
</evidence>
<keyword evidence="5" id="KW-0297">G-protein coupled receptor</keyword>
<evidence type="ECO:0000259" key="11">
    <source>
        <dbReference type="PROSITE" id="PS50262"/>
    </source>
</evidence>
<dbReference type="Gene3D" id="1.20.1070.10">
    <property type="entry name" value="Rhodopsin 7-helix transmembrane proteins"/>
    <property type="match status" value="1"/>
</dbReference>
<dbReference type="InterPro" id="IPR017452">
    <property type="entry name" value="GPCR_Rhodpsn_7TM"/>
</dbReference>
<feature type="transmembrane region" description="Helical" evidence="10">
    <location>
        <begin position="188"/>
        <end position="206"/>
    </location>
</feature>
<feature type="non-terminal residue" evidence="12">
    <location>
        <position position="279"/>
    </location>
</feature>
<comment type="subcellular location">
    <subcellularLocation>
        <location evidence="1">Cell membrane</location>
        <topology evidence="1">Multi-pass membrane protein</topology>
    </subcellularLocation>
</comment>
<feature type="non-terminal residue" evidence="12">
    <location>
        <position position="1"/>
    </location>
</feature>
<dbReference type="OrthoDB" id="6076970at2759"/>
<comment type="caution">
    <text evidence="12">The sequence shown here is derived from an EMBL/GenBank/DDBJ whole genome shotgun (WGS) entry which is preliminary data.</text>
</comment>
<evidence type="ECO:0000256" key="9">
    <source>
        <dbReference type="ARBA" id="ARBA00023224"/>
    </source>
</evidence>
<evidence type="ECO:0000256" key="6">
    <source>
        <dbReference type="ARBA" id="ARBA00023136"/>
    </source>
</evidence>
<dbReference type="InterPro" id="IPR000276">
    <property type="entry name" value="GPCR_Rhodpsn"/>
</dbReference>
<dbReference type="SUPFAM" id="SSF81321">
    <property type="entry name" value="Family A G protein-coupled receptor-like"/>
    <property type="match status" value="1"/>
</dbReference>
<dbReference type="InterPro" id="IPR008362">
    <property type="entry name" value="MCHR2"/>
</dbReference>
<evidence type="ECO:0000313" key="13">
    <source>
        <dbReference type="Proteomes" id="UP000658642"/>
    </source>
</evidence>
<keyword evidence="2" id="KW-1003">Cell membrane</keyword>
<dbReference type="PANTHER" id="PTHR24229:SF88">
    <property type="entry name" value="MELANIN-CONCENTRATING HORMONE RECEPTOR 2-RELATED"/>
    <property type="match status" value="1"/>
</dbReference>
<evidence type="ECO:0000256" key="7">
    <source>
        <dbReference type="ARBA" id="ARBA00023170"/>
    </source>
</evidence>
<evidence type="ECO:0000256" key="2">
    <source>
        <dbReference type="ARBA" id="ARBA00022475"/>
    </source>
</evidence>
<dbReference type="Proteomes" id="UP000658642">
    <property type="component" value="Unassembled WGS sequence"/>
</dbReference>
<evidence type="ECO:0000256" key="10">
    <source>
        <dbReference type="SAM" id="Phobius"/>
    </source>
</evidence>
<evidence type="ECO:0000256" key="8">
    <source>
        <dbReference type="ARBA" id="ARBA00023180"/>
    </source>
</evidence>
<evidence type="ECO:0000313" key="12">
    <source>
        <dbReference type="EMBL" id="NXY21830.1"/>
    </source>
</evidence>
<dbReference type="PRINTS" id="PR01784">
    <property type="entry name" value="MCH2RECEPTOR"/>
</dbReference>
<name>A0A852NYV9_9PASS</name>
<accession>A0A852NYV9</accession>
<feature type="domain" description="G-protein coupled receptors family 1 profile" evidence="11">
    <location>
        <begin position="1"/>
        <end position="242"/>
    </location>
</feature>
<evidence type="ECO:0000256" key="1">
    <source>
        <dbReference type="ARBA" id="ARBA00004651"/>
    </source>
</evidence>
<keyword evidence="6 10" id="KW-0472">Membrane</keyword>
<evidence type="ECO:0000256" key="5">
    <source>
        <dbReference type="ARBA" id="ARBA00023040"/>
    </source>
</evidence>
<organism evidence="12 13">
    <name type="scientific">Atrichornis clamosus</name>
    <dbReference type="NCBI Taxonomy" id="449594"/>
    <lineage>
        <taxon>Eukaryota</taxon>
        <taxon>Metazoa</taxon>
        <taxon>Chordata</taxon>
        <taxon>Craniata</taxon>
        <taxon>Vertebrata</taxon>
        <taxon>Euteleostomi</taxon>
        <taxon>Archelosauria</taxon>
        <taxon>Archosauria</taxon>
        <taxon>Dinosauria</taxon>
        <taxon>Saurischia</taxon>
        <taxon>Theropoda</taxon>
        <taxon>Coelurosauria</taxon>
        <taxon>Aves</taxon>
        <taxon>Neognathae</taxon>
        <taxon>Neoaves</taxon>
        <taxon>Telluraves</taxon>
        <taxon>Australaves</taxon>
        <taxon>Passeriformes</taxon>
        <taxon>Menuridae</taxon>
        <taxon>Atrichornis</taxon>
    </lineage>
</organism>
<feature type="transmembrane region" description="Helical" evidence="10">
    <location>
        <begin position="7"/>
        <end position="27"/>
    </location>
</feature>
<keyword evidence="9" id="KW-0807">Transducer</keyword>
<dbReference type="EMBL" id="WBMZ01011178">
    <property type="protein sequence ID" value="NXY21830.1"/>
    <property type="molecule type" value="Genomic_DNA"/>
</dbReference>
<protein>
    <submittedName>
        <fullName evidence="12">MCHR2 protein</fullName>
    </submittedName>
</protein>
<keyword evidence="8" id="KW-0325">Glycoprotein</keyword>
<dbReference type="PANTHER" id="PTHR24229">
    <property type="entry name" value="NEUROPEPTIDES RECEPTOR"/>
    <property type="match status" value="1"/>
</dbReference>
<keyword evidence="7" id="KW-0675">Receptor</keyword>
<reference evidence="12" key="1">
    <citation type="submission" date="2020-02" db="EMBL/GenBank/DDBJ databases">
        <title>Bird 10,000 Genomes (B10K) Project - Family phase.</title>
        <authorList>
            <person name="Zhang G."/>
        </authorList>
    </citation>
    <scope>NUCLEOTIDE SEQUENCE</scope>
    <source>
        <strain evidence="12">B10K-DU-029-61</strain>
        <tissue evidence="12">Blood</tissue>
    </source>
</reference>
<dbReference type="GO" id="GO:0005886">
    <property type="term" value="C:plasma membrane"/>
    <property type="evidence" value="ECO:0007669"/>
    <property type="project" value="UniProtKB-SubCell"/>
</dbReference>
<proteinExistence type="predicted"/>
<keyword evidence="4 10" id="KW-1133">Transmembrane helix</keyword>
<dbReference type="GO" id="GO:0007218">
    <property type="term" value="P:neuropeptide signaling pathway"/>
    <property type="evidence" value="ECO:0007669"/>
    <property type="project" value="TreeGrafter"/>
</dbReference>
<dbReference type="InterPro" id="IPR008361">
    <property type="entry name" value="MCH_rcpt"/>
</dbReference>
<dbReference type="PRINTS" id="PR01783">
    <property type="entry name" value="MCHRECEPTOR"/>
</dbReference>
<dbReference type="AlphaFoldDB" id="A0A852NYV9"/>
<dbReference type="Pfam" id="PF00001">
    <property type="entry name" value="7tm_1"/>
    <property type="match status" value="1"/>
</dbReference>
<dbReference type="PRINTS" id="PR00237">
    <property type="entry name" value="GPCRRHODOPSN"/>
</dbReference>
<sequence>QRNIPDIYICNLAIADLVQIIGMPFLIHQWARGSEWVFGSPLCTTITSLDTCNHFTCSAIMTAVSWDRYPYLIVFMQSCSNSRTRMLSVTLNDFFKAAGIISDVCGGGRNILSSVWHHALYETLRDPNPVLLYTLYLTITTFFSPLPLIFICCILILCYTWEMFQQNKKGGSYTTTIPRQRVMRLTRMVLALISMFLVSTVPFHVIQLMNLQASQPILTFYVSCYISICLSDASSSVNPFLCVLLTGNFQKHLQQYTNVEVRMVKQDVNITEYTLKSSF</sequence>
<dbReference type="GO" id="GO:0042923">
    <property type="term" value="F:neuropeptide binding"/>
    <property type="evidence" value="ECO:0007669"/>
    <property type="project" value="TreeGrafter"/>
</dbReference>
<dbReference type="PROSITE" id="PS50262">
    <property type="entry name" value="G_PROTEIN_RECEP_F1_2"/>
    <property type="match status" value="1"/>
</dbReference>
<keyword evidence="13" id="KW-1185">Reference proteome</keyword>
<keyword evidence="3 10" id="KW-0812">Transmembrane</keyword>
<evidence type="ECO:0000256" key="3">
    <source>
        <dbReference type="ARBA" id="ARBA00022692"/>
    </source>
</evidence>
<feature type="transmembrane region" description="Helical" evidence="10">
    <location>
        <begin position="130"/>
        <end position="159"/>
    </location>
</feature>
<gene>
    <name evidence="12" type="primary">Mchr2</name>
    <name evidence="12" type="ORF">ATRCLA_R15140</name>
</gene>
<dbReference type="GO" id="GO:0004930">
    <property type="term" value="F:G protein-coupled receptor activity"/>
    <property type="evidence" value="ECO:0007669"/>
    <property type="project" value="UniProtKB-KW"/>
</dbReference>
<dbReference type="GO" id="GO:0043005">
    <property type="term" value="C:neuron projection"/>
    <property type="evidence" value="ECO:0007669"/>
    <property type="project" value="TreeGrafter"/>
</dbReference>